<dbReference type="STRING" id="456900.A0A151I991"/>
<sequence>MYFDVNNLYGLAMMESLPYGEFQWIDNVDSFDVMSVPIESDIGYILEIDLEYPYMLHDFHVDLPFCPTREIPPGGKRYEKLLATLHAKERYVIHYRNLQQCIRHGLVVTKIHRILKSHKKTEYELGLTNFETYNTIPNVTSSNNKFHFDTDDKVITIPERSYELNAIEKYLRAALVEYTFPSSVDKEEPDEIDEMYDEEKNNSSKCTYIMLFSMLCTTKSK</sequence>
<evidence type="ECO:0000313" key="1">
    <source>
        <dbReference type="EMBL" id="KYM95313.1"/>
    </source>
</evidence>
<dbReference type="GO" id="GO:0071897">
    <property type="term" value="P:DNA biosynthetic process"/>
    <property type="evidence" value="ECO:0007669"/>
    <property type="project" value="UniProtKB-ARBA"/>
</dbReference>
<organism evidence="1 2">
    <name type="scientific">Cyphomyrmex costatus</name>
    <dbReference type="NCBI Taxonomy" id="456900"/>
    <lineage>
        <taxon>Eukaryota</taxon>
        <taxon>Metazoa</taxon>
        <taxon>Ecdysozoa</taxon>
        <taxon>Arthropoda</taxon>
        <taxon>Hexapoda</taxon>
        <taxon>Insecta</taxon>
        <taxon>Pterygota</taxon>
        <taxon>Neoptera</taxon>
        <taxon>Endopterygota</taxon>
        <taxon>Hymenoptera</taxon>
        <taxon>Apocrita</taxon>
        <taxon>Aculeata</taxon>
        <taxon>Formicoidea</taxon>
        <taxon>Formicidae</taxon>
        <taxon>Myrmicinae</taxon>
        <taxon>Cyphomyrmex</taxon>
    </lineage>
</organism>
<gene>
    <name evidence="1" type="ORF">ALC62_14043</name>
</gene>
<accession>A0A151I991</accession>
<proteinExistence type="predicted"/>
<keyword evidence="2" id="KW-1185">Reference proteome</keyword>
<dbReference type="AlphaFoldDB" id="A0A151I991"/>
<dbReference type="SUPFAM" id="SSF56672">
    <property type="entry name" value="DNA/RNA polymerases"/>
    <property type="match status" value="1"/>
</dbReference>
<name>A0A151I991_9HYME</name>
<dbReference type="EMBL" id="KQ978313">
    <property type="protein sequence ID" value="KYM95313.1"/>
    <property type="molecule type" value="Genomic_DNA"/>
</dbReference>
<evidence type="ECO:0000313" key="2">
    <source>
        <dbReference type="Proteomes" id="UP000078542"/>
    </source>
</evidence>
<protein>
    <recommendedName>
        <fullName evidence="3">DNA-directed DNA polymerase</fullName>
    </recommendedName>
</protein>
<dbReference type="InterPro" id="IPR043502">
    <property type="entry name" value="DNA/RNA_pol_sf"/>
</dbReference>
<reference evidence="1 2" key="1">
    <citation type="submission" date="2016-03" db="EMBL/GenBank/DDBJ databases">
        <title>Cyphomyrmex costatus WGS genome.</title>
        <authorList>
            <person name="Nygaard S."/>
            <person name="Hu H."/>
            <person name="Boomsma J."/>
            <person name="Zhang G."/>
        </authorList>
    </citation>
    <scope>NUCLEOTIDE SEQUENCE [LARGE SCALE GENOMIC DNA]</scope>
    <source>
        <strain evidence="1">MS0001</strain>
        <tissue evidence="1">Whole body</tissue>
    </source>
</reference>
<dbReference type="Proteomes" id="UP000078542">
    <property type="component" value="Unassembled WGS sequence"/>
</dbReference>
<evidence type="ECO:0008006" key="3">
    <source>
        <dbReference type="Google" id="ProtNLM"/>
    </source>
</evidence>